<dbReference type="EMBL" id="LR797066">
    <property type="protein sequence ID" value="CAB4184728.1"/>
    <property type="molecule type" value="Genomic_DNA"/>
</dbReference>
<evidence type="ECO:0000313" key="4">
    <source>
        <dbReference type="EMBL" id="CAB4215385.1"/>
    </source>
</evidence>
<dbReference type="EMBL" id="LR798405">
    <property type="protein sequence ID" value="CAB5230158.1"/>
    <property type="molecule type" value="Genomic_DNA"/>
</dbReference>
<accession>A0A6J5QUW3</accession>
<evidence type="ECO:0000256" key="1">
    <source>
        <dbReference type="SAM" id="MobiDB-lite"/>
    </source>
</evidence>
<reference evidence="2" key="1">
    <citation type="submission" date="2020-05" db="EMBL/GenBank/DDBJ databases">
        <authorList>
            <person name="Chiriac C."/>
            <person name="Salcher M."/>
            <person name="Ghai R."/>
            <person name="Kavagutti S V."/>
        </authorList>
    </citation>
    <scope>NUCLEOTIDE SEQUENCE</scope>
</reference>
<evidence type="ECO:0008006" key="6">
    <source>
        <dbReference type="Google" id="ProtNLM"/>
    </source>
</evidence>
<dbReference type="EMBL" id="LR797343">
    <property type="protein sequence ID" value="CAB4204265.1"/>
    <property type="molecule type" value="Genomic_DNA"/>
</dbReference>
<sequence>MSATYNFSAANILSANIEGIEIGLAISMVKLQKEMRVLLSTKGTGVGYRGGRKHKGNFRTRSSPGQPPAIDTGALHRSVQTKPEERKTDKVISIVMTGLVAGIHKDARIPRWLEFGTSKGLAERPFIRPSLKVVEPTVQKTIEEQMQKAIKRMRNSIVSGKK</sequence>
<evidence type="ECO:0000313" key="2">
    <source>
        <dbReference type="EMBL" id="CAB4184728.1"/>
    </source>
</evidence>
<organism evidence="2">
    <name type="scientific">uncultured Caudovirales phage</name>
    <dbReference type="NCBI Taxonomy" id="2100421"/>
    <lineage>
        <taxon>Viruses</taxon>
        <taxon>Duplodnaviria</taxon>
        <taxon>Heunggongvirae</taxon>
        <taxon>Uroviricota</taxon>
        <taxon>Caudoviricetes</taxon>
        <taxon>Peduoviridae</taxon>
        <taxon>Maltschvirus</taxon>
        <taxon>Maltschvirus maltsch</taxon>
    </lineage>
</organism>
<dbReference type="EMBL" id="LR797430">
    <property type="protein sequence ID" value="CAB4215385.1"/>
    <property type="molecule type" value="Genomic_DNA"/>
</dbReference>
<feature type="region of interest" description="Disordered" evidence="1">
    <location>
        <begin position="49"/>
        <end position="73"/>
    </location>
</feature>
<evidence type="ECO:0000313" key="3">
    <source>
        <dbReference type="EMBL" id="CAB4204265.1"/>
    </source>
</evidence>
<protein>
    <recommendedName>
        <fullName evidence="6">Phge_HK97_gp10, phage protein, HK97 gp10 family</fullName>
    </recommendedName>
</protein>
<gene>
    <name evidence="2" type="ORF">UFOVP1116_28</name>
    <name evidence="3" type="ORF">UFOVP1391_48</name>
    <name evidence="4" type="ORF">UFOVP1480_11</name>
    <name evidence="5" type="ORF">UFOVP1568_41</name>
</gene>
<name>A0A6J5QUW3_9CAUD</name>
<proteinExistence type="predicted"/>
<evidence type="ECO:0000313" key="5">
    <source>
        <dbReference type="EMBL" id="CAB5230158.1"/>
    </source>
</evidence>